<dbReference type="SMART" id="SM00043">
    <property type="entry name" value="CY"/>
    <property type="match status" value="4"/>
</dbReference>
<keyword evidence="4" id="KW-0677">Repeat</keyword>
<feature type="compositionally biased region" description="Basic and acidic residues" evidence="7">
    <location>
        <begin position="264"/>
        <end position="276"/>
    </location>
</feature>
<feature type="region of interest" description="Disordered" evidence="7">
    <location>
        <begin position="261"/>
        <end position="289"/>
    </location>
</feature>
<feature type="domain" description="Cystatin fetuin-B-type" evidence="9">
    <location>
        <begin position="138"/>
        <end position="253"/>
    </location>
</feature>
<keyword evidence="3 8" id="KW-0732">Signal</keyword>
<dbReference type="GO" id="GO:0004869">
    <property type="term" value="F:cysteine-type endopeptidase inhibitor activity"/>
    <property type="evidence" value="ECO:0007669"/>
    <property type="project" value="InterPro"/>
</dbReference>
<dbReference type="GO" id="GO:0060255">
    <property type="term" value="P:regulation of macromolecule metabolic process"/>
    <property type="evidence" value="ECO:0007669"/>
    <property type="project" value="UniProtKB-ARBA"/>
</dbReference>
<evidence type="ECO:0000256" key="1">
    <source>
        <dbReference type="ARBA" id="ARBA00004613"/>
    </source>
</evidence>
<proteinExistence type="predicted"/>
<evidence type="ECO:0000259" key="9">
    <source>
        <dbReference type="PROSITE" id="PS51530"/>
    </source>
</evidence>
<evidence type="ECO:0000256" key="7">
    <source>
        <dbReference type="SAM" id="MobiDB-lite"/>
    </source>
</evidence>
<dbReference type="PANTHER" id="PTHR13814">
    <property type="entry name" value="FETUIN"/>
    <property type="match status" value="1"/>
</dbReference>
<keyword evidence="5" id="KW-1015">Disulfide bond</keyword>
<dbReference type="Gene3D" id="3.10.450.10">
    <property type="match status" value="4"/>
</dbReference>
<feature type="chain" id="PRO_5022664772" evidence="8">
    <location>
        <begin position="20"/>
        <end position="729"/>
    </location>
</feature>
<evidence type="ECO:0000256" key="6">
    <source>
        <dbReference type="ARBA" id="ARBA00023180"/>
    </source>
</evidence>
<dbReference type="EMBL" id="RHFK02000020">
    <property type="protein sequence ID" value="TWW58311.1"/>
    <property type="molecule type" value="Genomic_DNA"/>
</dbReference>
<dbReference type="SUPFAM" id="SSF54403">
    <property type="entry name" value="Cystatin/monellin"/>
    <property type="match status" value="4"/>
</dbReference>
<dbReference type="InterPro" id="IPR025764">
    <property type="entry name" value="Cystatin_Fetuin_B"/>
</dbReference>
<dbReference type="FunFam" id="3.10.450.10:FF:000005">
    <property type="entry name" value="Histidine-rich glycoprotein"/>
    <property type="match status" value="1"/>
</dbReference>
<dbReference type="Proteomes" id="UP000324091">
    <property type="component" value="Chromosome 7"/>
</dbReference>
<feature type="signal peptide" evidence="8">
    <location>
        <begin position="1"/>
        <end position="19"/>
    </location>
</feature>
<dbReference type="InterPro" id="IPR000010">
    <property type="entry name" value="Cystatin_dom"/>
</dbReference>
<dbReference type="InterPro" id="IPR046350">
    <property type="entry name" value="Cystatin_sf"/>
</dbReference>
<reference evidence="10 11" key="1">
    <citation type="submission" date="2019-04" db="EMBL/GenBank/DDBJ databases">
        <title>Chromosome genome assembly for Takifugu flavidus.</title>
        <authorList>
            <person name="Xiao S."/>
        </authorList>
    </citation>
    <scope>NUCLEOTIDE SEQUENCE [LARGE SCALE GENOMIC DNA]</scope>
    <source>
        <strain evidence="10">HTHZ2018</strain>
        <tissue evidence="10">Muscle</tissue>
    </source>
</reference>
<keyword evidence="2" id="KW-0964">Secreted</keyword>
<name>A0A5C6MW21_9TELE</name>
<protein>
    <submittedName>
        <fullName evidence="10">Fetuin-B 16G2</fullName>
    </submittedName>
</protein>
<comment type="caution">
    <text evidence="10">The sequence shown here is derived from an EMBL/GenBank/DDBJ whole genome shotgun (WGS) entry which is preliminary data.</text>
</comment>
<dbReference type="GO" id="GO:0005576">
    <property type="term" value="C:extracellular region"/>
    <property type="evidence" value="ECO:0007669"/>
    <property type="project" value="UniProtKB-SubCell"/>
</dbReference>
<keyword evidence="11" id="KW-1185">Reference proteome</keyword>
<evidence type="ECO:0000313" key="11">
    <source>
        <dbReference type="Proteomes" id="UP000324091"/>
    </source>
</evidence>
<evidence type="ECO:0000256" key="8">
    <source>
        <dbReference type="SAM" id="SignalP"/>
    </source>
</evidence>
<dbReference type="PROSITE" id="PS51530">
    <property type="entry name" value="CYSTATIN_FETUIN_B"/>
    <property type="match status" value="2"/>
</dbReference>
<dbReference type="AlphaFoldDB" id="A0A5C6MW21"/>
<organism evidence="10 11">
    <name type="scientific">Takifugu flavidus</name>
    <name type="common">sansaifugu</name>
    <dbReference type="NCBI Taxonomy" id="433684"/>
    <lineage>
        <taxon>Eukaryota</taxon>
        <taxon>Metazoa</taxon>
        <taxon>Chordata</taxon>
        <taxon>Craniata</taxon>
        <taxon>Vertebrata</taxon>
        <taxon>Euteleostomi</taxon>
        <taxon>Actinopterygii</taxon>
        <taxon>Neopterygii</taxon>
        <taxon>Teleostei</taxon>
        <taxon>Neoteleostei</taxon>
        <taxon>Acanthomorphata</taxon>
        <taxon>Eupercaria</taxon>
        <taxon>Tetraodontiformes</taxon>
        <taxon>Tetradontoidea</taxon>
        <taxon>Tetraodontidae</taxon>
        <taxon>Takifugu</taxon>
    </lineage>
</organism>
<feature type="domain" description="Cystatin fetuin-B-type" evidence="9">
    <location>
        <begin position="344"/>
        <end position="458"/>
    </location>
</feature>
<sequence>MRIYLVLLSLALLQQEGRARPEAAGCNSPEALRVAEEALEQVNQDRTHGYILSLNRLYDVSHTPDKQKGALLYKLSIDVMETKCHVISRKPWKQCEVRGMGDVPVYGECQVSVHVDSEVKLQSYTCALRKVSDRDILRECPDCPTADDVNDPHVREAANLSLQKFNKESRLGNHFRLENITRASSQWVFGSIYFVEFIIVETVCSKNSQPDAVKDCPPMDCQFAHRGFCVGSHMEMRFPGGQMDNSSVEVKCEIYEPQAAAAEEQAHAEAGHEHVGHQHNNHTHLHPHEHLHSATPTATAVSGARSSLGTVVNQPAPVRFFVMKHRVLLSLLLALGCTHIRSAPVEPTGLEAGSCEDPQAKGAAGLALSKINQDRTEGYVFGLQRLSNVHMTKHGENGVVFYLTLDVVETNCSVLSKKDWKSCEIRPLAHTPVYGQCKAAIFINKPHRVVRLYKYNCVVRPVPQEKVYEICPDCPTLFSADDDQVKKTMTLSLEKFNKEAGMSKHFALLKFNRALVSMGLITLYNVEYTIQETICPKTTEAVTAEKCPLMDCEFAHKGFCKASLFIPAGPEVGVVLPLKPDPQIPEAVEPTIEAFPTSLSAQCPALVLGPSLADQMFTVDPIFKVKGRLIQLLPPQDSRKQLFAHLLRKRKYLGLRMRIYLVLLSLALLQQEGRARPEAAGCKSPEALRVAEEALEQVNQDRTHGYILSLNRLYDVSHTPDKVRTNPHR</sequence>
<accession>A0A5C6MW21</accession>
<comment type="subcellular location">
    <subcellularLocation>
        <location evidence="1">Secreted</location>
    </subcellularLocation>
</comment>
<dbReference type="Pfam" id="PF00031">
    <property type="entry name" value="Cystatin"/>
    <property type="match status" value="3"/>
</dbReference>
<dbReference type="PANTHER" id="PTHR13814:SF10">
    <property type="entry name" value="FETUIN-B"/>
    <property type="match status" value="1"/>
</dbReference>
<dbReference type="InterPro" id="IPR050735">
    <property type="entry name" value="Kininogen_Fetuin_HRG"/>
</dbReference>
<keyword evidence="6" id="KW-0325">Glycoprotein</keyword>
<gene>
    <name evidence="10" type="ORF">D4764_07G0010300</name>
</gene>
<evidence type="ECO:0000256" key="5">
    <source>
        <dbReference type="ARBA" id="ARBA00023157"/>
    </source>
</evidence>
<dbReference type="CDD" id="cd00042">
    <property type="entry name" value="CY"/>
    <property type="match status" value="3"/>
</dbReference>
<evidence type="ECO:0000256" key="4">
    <source>
        <dbReference type="ARBA" id="ARBA00022737"/>
    </source>
</evidence>
<evidence type="ECO:0000256" key="3">
    <source>
        <dbReference type="ARBA" id="ARBA00022729"/>
    </source>
</evidence>
<evidence type="ECO:0000313" key="10">
    <source>
        <dbReference type="EMBL" id="TWW58311.1"/>
    </source>
</evidence>
<evidence type="ECO:0000256" key="2">
    <source>
        <dbReference type="ARBA" id="ARBA00022525"/>
    </source>
</evidence>